<organism evidence="1 2">
    <name type="scientific">Acrocarpospora corrugata</name>
    <dbReference type="NCBI Taxonomy" id="35763"/>
    <lineage>
        <taxon>Bacteria</taxon>
        <taxon>Bacillati</taxon>
        <taxon>Actinomycetota</taxon>
        <taxon>Actinomycetes</taxon>
        <taxon>Streptosporangiales</taxon>
        <taxon>Streptosporangiaceae</taxon>
        <taxon>Acrocarpospora</taxon>
    </lineage>
</organism>
<dbReference type="AlphaFoldDB" id="A0A5M3VV78"/>
<dbReference type="InterPro" id="IPR029063">
    <property type="entry name" value="SAM-dependent_MTases_sf"/>
</dbReference>
<evidence type="ECO:0008006" key="3">
    <source>
        <dbReference type="Google" id="ProtNLM"/>
    </source>
</evidence>
<dbReference type="Pfam" id="PF04672">
    <property type="entry name" value="Methyltransf_19"/>
    <property type="match status" value="1"/>
</dbReference>
<proteinExistence type="predicted"/>
<sequence>MARMHDYYLGGKDNTLIDRACADEVLRRVPLTRETAWANRRFAARAIAFLAGERGIRQFLDVGVGLPSRDNTHEMARRAGPDARVIYADNDPVVLAHARALLARDPRTRAIAGDIRKPGDLLADEQVRDLFDLSQPVAVLLTSLLHHLPDSAEPHQAVAALMAGLPPGSCLVISHARREPSLLPLEFIYERASAPAVPRSPAAIAEFFAGLTLAEPGLVGVRRWRPDELTLPCDPDVPMLGAVGVKT</sequence>
<accession>A0A5M3VV78</accession>
<keyword evidence="2" id="KW-1185">Reference proteome</keyword>
<reference evidence="1 2" key="1">
    <citation type="submission" date="2019-10" db="EMBL/GenBank/DDBJ databases">
        <title>Whole genome shotgun sequence of Acrocarpospora corrugata NBRC 13972.</title>
        <authorList>
            <person name="Ichikawa N."/>
            <person name="Kimura A."/>
            <person name="Kitahashi Y."/>
            <person name="Komaki H."/>
            <person name="Oguchi A."/>
        </authorList>
    </citation>
    <scope>NUCLEOTIDE SEQUENCE [LARGE SCALE GENOMIC DNA]</scope>
    <source>
        <strain evidence="1 2">NBRC 13972</strain>
    </source>
</reference>
<dbReference type="PIRSF" id="PIRSF017393">
    <property type="entry name" value="MTase_SAV2177"/>
    <property type="match status" value="1"/>
</dbReference>
<evidence type="ECO:0000313" key="1">
    <source>
        <dbReference type="EMBL" id="GER98650.1"/>
    </source>
</evidence>
<comment type="caution">
    <text evidence="1">The sequence shown here is derived from an EMBL/GenBank/DDBJ whole genome shotgun (WGS) entry which is preliminary data.</text>
</comment>
<dbReference type="Proteomes" id="UP000334990">
    <property type="component" value="Unassembled WGS sequence"/>
</dbReference>
<dbReference type="EMBL" id="BLAD01000037">
    <property type="protein sequence ID" value="GER98650.1"/>
    <property type="molecule type" value="Genomic_DNA"/>
</dbReference>
<gene>
    <name evidence="1" type="ORF">Acor_07120</name>
</gene>
<dbReference type="SUPFAM" id="SSF53335">
    <property type="entry name" value="S-adenosyl-L-methionine-dependent methyltransferases"/>
    <property type="match status" value="1"/>
</dbReference>
<name>A0A5M3VV78_9ACTN</name>
<dbReference type="Gene3D" id="3.40.50.150">
    <property type="entry name" value="Vaccinia Virus protein VP39"/>
    <property type="match status" value="1"/>
</dbReference>
<protein>
    <recommendedName>
        <fullName evidence="3">SAM-dependent methyltransferase</fullName>
    </recommendedName>
</protein>
<dbReference type="InterPro" id="IPR006764">
    <property type="entry name" value="SAM_dep_MeTrfase_SAV2177_type"/>
</dbReference>
<evidence type="ECO:0000313" key="2">
    <source>
        <dbReference type="Proteomes" id="UP000334990"/>
    </source>
</evidence>